<evidence type="ECO:0000256" key="2">
    <source>
        <dbReference type="ARBA" id="ARBA00022448"/>
    </source>
</evidence>
<dbReference type="GO" id="GO:0005506">
    <property type="term" value="F:iron ion binding"/>
    <property type="evidence" value="ECO:0007669"/>
    <property type="project" value="InterPro"/>
</dbReference>
<feature type="binding site" description="covalent" evidence="8">
    <location>
        <position position="50"/>
    </location>
    <ligand>
        <name>heme c</name>
        <dbReference type="ChEBI" id="CHEBI:61717"/>
        <label>1</label>
    </ligand>
</feature>
<dbReference type="Pfam" id="PF13442">
    <property type="entry name" value="Cytochrome_CBB3"/>
    <property type="match status" value="1"/>
</dbReference>
<keyword evidence="13" id="KW-1185">Reference proteome</keyword>
<keyword evidence="3 8" id="KW-0349">Heme</keyword>
<keyword evidence="5" id="KW-0574">Periplasm</keyword>
<feature type="binding site" description="covalent" evidence="8">
    <location>
        <position position="138"/>
    </location>
    <ligand>
        <name>heme c</name>
        <dbReference type="ChEBI" id="CHEBI:61717"/>
        <label>2</label>
    </ligand>
</feature>
<evidence type="ECO:0000256" key="5">
    <source>
        <dbReference type="ARBA" id="ARBA00022764"/>
    </source>
</evidence>
<dbReference type="PIRSF" id="PIRSF000005">
    <property type="entry name" value="Cytochrome_c4"/>
    <property type="match status" value="1"/>
</dbReference>
<keyword evidence="7 9" id="KW-0408">Iron</keyword>
<feature type="signal peptide" evidence="10">
    <location>
        <begin position="1"/>
        <end position="30"/>
    </location>
</feature>
<comment type="subcellular location">
    <subcellularLocation>
        <location evidence="1">Periplasm</location>
    </subcellularLocation>
</comment>
<accession>A0A7W5K389</accession>
<dbReference type="InterPro" id="IPR050597">
    <property type="entry name" value="Cytochrome_c_Oxidase_Subunit"/>
</dbReference>
<comment type="PTM">
    <text evidence="8">Binds 2 heme c groups covalently per subunit.</text>
</comment>
<dbReference type="SUPFAM" id="SSF46626">
    <property type="entry name" value="Cytochrome c"/>
    <property type="match status" value="2"/>
</dbReference>
<evidence type="ECO:0000256" key="3">
    <source>
        <dbReference type="ARBA" id="ARBA00022617"/>
    </source>
</evidence>
<feature type="domain" description="Cytochrome c" evidence="11">
    <location>
        <begin position="124"/>
        <end position="205"/>
    </location>
</feature>
<keyword evidence="4 9" id="KW-0479">Metal-binding</keyword>
<reference evidence="12 13" key="1">
    <citation type="submission" date="2020-08" db="EMBL/GenBank/DDBJ databases">
        <title>Genomic Encyclopedia of Archaeal and Bacterial Type Strains, Phase II (KMG-II): from individual species to whole genera.</title>
        <authorList>
            <person name="Goeker M."/>
        </authorList>
    </citation>
    <scope>NUCLEOTIDE SEQUENCE [LARGE SCALE GENOMIC DNA]</scope>
    <source>
        <strain evidence="12 13">5AG</strain>
    </source>
</reference>
<gene>
    <name evidence="12" type="ORF">BDK63_002020</name>
</gene>
<dbReference type="RefSeq" id="WP_183331485.1">
    <property type="nucleotide sequence ID" value="NZ_JACHZF010000013.1"/>
</dbReference>
<evidence type="ECO:0000256" key="4">
    <source>
        <dbReference type="ARBA" id="ARBA00022723"/>
    </source>
</evidence>
<feature type="binding site" description="axial binding residue" evidence="9">
    <location>
        <position position="51"/>
    </location>
    <ligand>
        <name>heme c</name>
        <dbReference type="ChEBI" id="CHEBI:61717"/>
        <label>1</label>
    </ligand>
    <ligandPart>
        <name>Fe</name>
        <dbReference type="ChEBI" id="CHEBI:18248"/>
    </ligandPart>
</feature>
<organism evidence="12 13">
    <name type="scientific">Halomonas campaniensis</name>
    <dbReference type="NCBI Taxonomy" id="213554"/>
    <lineage>
        <taxon>Bacteria</taxon>
        <taxon>Pseudomonadati</taxon>
        <taxon>Pseudomonadota</taxon>
        <taxon>Gammaproteobacteria</taxon>
        <taxon>Oceanospirillales</taxon>
        <taxon>Halomonadaceae</taxon>
        <taxon>Halomonas</taxon>
    </lineage>
</organism>
<feature type="domain" description="Cytochrome c" evidence="11">
    <location>
        <begin position="32"/>
        <end position="113"/>
    </location>
</feature>
<evidence type="ECO:0000256" key="6">
    <source>
        <dbReference type="ARBA" id="ARBA00022982"/>
    </source>
</evidence>
<sequence length="206" mass="22154">MPAPQRAPLRRALLASGTLAALLLMPPALADVSPAAGLPLEEQVEICAACHGSDGNSTRERTPSLAGQPPLTITNQMIYFRERLRQAEEMTPQARGLSDAEIQALAAYYAEQPVAAPAGEPDADLMARGSELSRSQGCASCHTADYSGREQMPRLAGQREDYLVHAMRAYRERTRGGPDTTMIDIMRGVSDEEIAALAHYLAHAGQ</sequence>
<evidence type="ECO:0000256" key="8">
    <source>
        <dbReference type="PIRSR" id="PIRSR000005-1"/>
    </source>
</evidence>
<dbReference type="GO" id="GO:0009055">
    <property type="term" value="F:electron transfer activity"/>
    <property type="evidence" value="ECO:0007669"/>
    <property type="project" value="InterPro"/>
</dbReference>
<dbReference type="InterPro" id="IPR036909">
    <property type="entry name" value="Cyt_c-like_dom_sf"/>
</dbReference>
<feature type="binding site" description="axial binding residue" evidence="9">
    <location>
        <position position="90"/>
    </location>
    <ligand>
        <name>heme c</name>
        <dbReference type="ChEBI" id="CHEBI:61717"/>
        <label>1</label>
    </ligand>
    <ligandPart>
        <name>Fe</name>
        <dbReference type="ChEBI" id="CHEBI:18248"/>
    </ligandPart>
</feature>
<feature type="binding site" description="covalent" evidence="8">
    <location>
        <position position="47"/>
    </location>
    <ligand>
        <name>heme c</name>
        <dbReference type="ChEBI" id="CHEBI:61717"/>
        <label>1</label>
    </ligand>
</feature>
<keyword evidence="2" id="KW-0813">Transport</keyword>
<evidence type="ECO:0000259" key="11">
    <source>
        <dbReference type="PROSITE" id="PS51007"/>
    </source>
</evidence>
<dbReference type="GO" id="GO:0042597">
    <property type="term" value="C:periplasmic space"/>
    <property type="evidence" value="ECO:0007669"/>
    <property type="project" value="UniProtKB-SubCell"/>
</dbReference>
<dbReference type="EMBL" id="JACHZF010000013">
    <property type="protein sequence ID" value="MBB3331138.1"/>
    <property type="molecule type" value="Genomic_DNA"/>
</dbReference>
<comment type="caution">
    <text evidence="12">The sequence shown here is derived from an EMBL/GenBank/DDBJ whole genome shotgun (WGS) entry which is preliminary data.</text>
</comment>
<dbReference type="PROSITE" id="PS51007">
    <property type="entry name" value="CYTC"/>
    <property type="match status" value="2"/>
</dbReference>
<dbReference type="InterPro" id="IPR009056">
    <property type="entry name" value="Cyt_c-like_dom"/>
</dbReference>
<dbReference type="GO" id="GO:0020037">
    <property type="term" value="F:heme binding"/>
    <property type="evidence" value="ECO:0007669"/>
    <property type="project" value="InterPro"/>
</dbReference>
<feature type="binding site" description="covalent" evidence="8">
    <location>
        <position position="141"/>
    </location>
    <ligand>
        <name>heme c</name>
        <dbReference type="ChEBI" id="CHEBI:61717"/>
        <label>2</label>
    </ligand>
</feature>
<proteinExistence type="predicted"/>
<evidence type="ECO:0000313" key="12">
    <source>
        <dbReference type="EMBL" id="MBB3331138.1"/>
    </source>
</evidence>
<protein>
    <submittedName>
        <fullName evidence="12">Cytochrome c553</fullName>
    </submittedName>
</protein>
<dbReference type="AlphaFoldDB" id="A0A7W5K389"/>
<dbReference type="Pfam" id="PF00034">
    <property type="entry name" value="Cytochrom_C"/>
    <property type="match status" value="1"/>
</dbReference>
<feature type="binding site" description="axial binding residue" evidence="9">
    <location>
        <position position="182"/>
    </location>
    <ligand>
        <name>heme c</name>
        <dbReference type="ChEBI" id="CHEBI:61717"/>
        <label>2</label>
    </ligand>
    <ligandPart>
        <name>Fe</name>
        <dbReference type="ChEBI" id="CHEBI:18248"/>
    </ligandPart>
</feature>
<feature type="binding site" description="axial binding residue" evidence="9">
    <location>
        <position position="142"/>
    </location>
    <ligand>
        <name>heme c</name>
        <dbReference type="ChEBI" id="CHEBI:61717"/>
        <label>2</label>
    </ligand>
    <ligandPart>
        <name>Fe</name>
        <dbReference type="ChEBI" id="CHEBI:18248"/>
    </ligandPart>
</feature>
<evidence type="ECO:0000256" key="10">
    <source>
        <dbReference type="SAM" id="SignalP"/>
    </source>
</evidence>
<evidence type="ECO:0000256" key="1">
    <source>
        <dbReference type="ARBA" id="ARBA00004418"/>
    </source>
</evidence>
<evidence type="ECO:0000256" key="7">
    <source>
        <dbReference type="ARBA" id="ARBA00023004"/>
    </source>
</evidence>
<keyword evidence="10" id="KW-0732">Signal</keyword>
<evidence type="ECO:0000313" key="13">
    <source>
        <dbReference type="Proteomes" id="UP000553442"/>
    </source>
</evidence>
<dbReference type="PANTHER" id="PTHR33751">
    <property type="entry name" value="CBB3-TYPE CYTOCHROME C OXIDASE SUBUNIT FIXP"/>
    <property type="match status" value="1"/>
</dbReference>
<feature type="chain" id="PRO_5030963294" evidence="10">
    <location>
        <begin position="31"/>
        <end position="206"/>
    </location>
</feature>
<dbReference type="Proteomes" id="UP000553442">
    <property type="component" value="Unassembled WGS sequence"/>
</dbReference>
<dbReference type="Gene3D" id="1.10.760.10">
    <property type="entry name" value="Cytochrome c-like domain"/>
    <property type="match status" value="2"/>
</dbReference>
<dbReference type="PANTHER" id="PTHR33751:SF9">
    <property type="entry name" value="CYTOCHROME C4"/>
    <property type="match status" value="1"/>
</dbReference>
<dbReference type="InterPro" id="IPR024167">
    <property type="entry name" value="Cytochrome_c4-like"/>
</dbReference>
<keyword evidence="6" id="KW-0249">Electron transport</keyword>
<name>A0A7W5K389_9GAMM</name>
<evidence type="ECO:0000256" key="9">
    <source>
        <dbReference type="PIRSR" id="PIRSR000005-2"/>
    </source>
</evidence>